<sequence length="62" mass="6771">MEEYVSESLTLAQKLRDIGSPMDDKLVGVIMLAGLPSEYKPMVMALENSGADITTDLVKNKL</sequence>
<reference evidence="1" key="2">
    <citation type="journal article" date="2023" name="Commun. Biol.">
        <title>Intrasexual cuticular hydrocarbon dimorphism in a wasp sheds light on hydrocarbon biosynthesis genes in Hymenoptera.</title>
        <authorList>
            <person name="Moris V.C."/>
            <person name="Podsiadlowski L."/>
            <person name="Martin S."/>
            <person name="Oeyen J.P."/>
            <person name="Donath A."/>
            <person name="Petersen M."/>
            <person name="Wilbrandt J."/>
            <person name="Misof B."/>
            <person name="Liedtke D."/>
            <person name="Thamm M."/>
            <person name="Scheiner R."/>
            <person name="Schmitt T."/>
            <person name="Niehuis O."/>
        </authorList>
    </citation>
    <scope>NUCLEOTIDE SEQUENCE</scope>
    <source>
        <strain evidence="1">GBR_01_08_01A</strain>
    </source>
</reference>
<name>A0AAD9VJH9_9HYME</name>
<dbReference type="AlphaFoldDB" id="A0AAD9VJH9"/>
<dbReference type="Pfam" id="PF14223">
    <property type="entry name" value="Retrotran_gag_2"/>
    <property type="match status" value="1"/>
</dbReference>
<gene>
    <name evidence="1" type="ORF">KPH14_012870</name>
</gene>
<keyword evidence="2" id="KW-1185">Reference proteome</keyword>
<feature type="non-terminal residue" evidence="1">
    <location>
        <position position="62"/>
    </location>
</feature>
<evidence type="ECO:0000313" key="1">
    <source>
        <dbReference type="EMBL" id="KAK2577036.1"/>
    </source>
</evidence>
<accession>A0AAD9VJH9</accession>
<dbReference type="EMBL" id="JAIFRP010004396">
    <property type="protein sequence ID" value="KAK2577036.1"/>
    <property type="molecule type" value="Genomic_DNA"/>
</dbReference>
<protein>
    <submittedName>
        <fullName evidence="1">Uncharacterized protein</fullName>
    </submittedName>
</protein>
<organism evidence="1 2">
    <name type="scientific">Odynerus spinipes</name>
    <dbReference type="NCBI Taxonomy" id="1348599"/>
    <lineage>
        <taxon>Eukaryota</taxon>
        <taxon>Metazoa</taxon>
        <taxon>Ecdysozoa</taxon>
        <taxon>Arthropoda</taxon>
        <taxon>Hexapoda</taxon>
        <taxon>Insecta</taxon>
        <taxon>Pterygota</taxon>
        <taxon>Neoptera</taxon>
        <taxon>Endopterygota</taxon>
        <taxon>Hymenoptera</taxon>
        <taxon>Apocrita</taxon>
        <taxon>Aculeata</taxon>
        <taxon>Vespoidea</taxon>
        <taxon>Vespidae</taxon>
        <taxon>Eumeninae</taxon>
        <taxon>Odynerus</taxon>
    </lineage>
</organism>
<dbReference type="Proteomes" id="UP001258017">
    <property type="component" value="Unassembled WGS sequence"/>
</dbReference>
<proteinExistence type="predicted"/>
<feature type="non-terminal residue" evidence="1">
    <location>
        <position position="1"/>
    </location>
</feature>
<reference evidence="1" key="1">
    <citation type="submission" date="2021-08" db="EMBL/GenBank/DDBJ databases">
        <authorList>
            <person name="Misof B."/>
            <person name="Oliver O."/>
            <person name="Podsiadlowski L."/>
            <person name="Donath A."/>
            <person name="Peters R."/>
            <person name="Mayer C."/>
            <person name="Rust J."/>
            <person name="Gunkel S."/>
            <person name="Lesny P."/>
            <person name="Martin S."/>
            <person name="Oeyen J.P."/>
            <person name="Petersen M."/>
            <person name="Panagiotis P."/>
            <person name="Wilbrandt J."/>
            <person name="Tanja T."/>
        </authorList>
    </citation>
    <scope>NUCLEOTIDE SEQUENCE</scope>
    <source>
        <strain evidence="1">GBR_01_08_01A</strain>
        <tissue evidence="1">Thorax + abdomen</tissue>
    </source>
</reference>
<comment type="caution">
    <text evidence="1">The sequence shown here is derived from an EMBL/GenBank/DDBJ whole genome shotgun (WGS) entry which is preliminary data.</text>
</comment>
<evidence type="ECO:0000313" key="2">
    <source>
        <dbReference type="Proteomes" id="UP001258017"/>
    </source>
</evidence>